<dbReference type="Gene3D" id="1.10.287.850">
    <property type="entry name" value="HP0062-like domain"/>
    <property type="match status" value="1"/>
</dbReference>
<gene>
    <name evidence="2" type="ORF">MSIMFB_02258</name>
</gene>
<evidence type="ECO:0000259" key="1">
    <source>
        <dbReference type="Pfam" id="PF00934"/>
    </source>
</evidence>
<dbReference type="AlphaFoldDB" id="A0A7Z7N9G1"/>
<dbReference type="InterPro" id="IPR000084">
    <property type="entry name" value="PE-PGRS_N"/>
</dbReference>
<organism evidence="2 3">
    <name type="scientific">Mycobacterium simulans</name>
    <dbReference type="NCBI Taxonomy" id="627089"/>
    <lineage>
        <taxon>Bacteria</taxon>
        <taxon>Bacillati</taxon>
        <taxon>Actinomycetota</taxon>
        <taxon>Actinomycetes</taxon>
        <taxon>Mycobacteriales</taxon>
        <taxon>Mycobacteriaceae</taxon>
        <taxon>Mycobacterium</taxon>
    </lineage>
</organism>
<dbReference type="InterPro" id="IPR038332">
    <property type="entry name" value="PPE_sf"/>
</dbReference>
<keyword evidence="3" id="KW-1185">Reference proteome</keyword>
<evidence type="ECO:0000313" key="3">
    <source>
        <dbReference type="Proteomes" id="UP000554965"/>
    </source>
</evidence>
<accession>A0A7Z7N9G1</accession>
<dbReference type="SUPFAM" id="SSF140459">
    <property type="entry name" value="PE/PPE dimer-like"/>
    <property type="match status" value="1"/>
</dbReference>
<dbReference type="Pfam" id="PF00934">
    <property type="entry name" value="PE"/>
    <property type="match status" value="1"/>
</dbReference>
<comment type="caution">
    <text evidence="2">The sequence shown here is derived from an EMBL/GenBank/DDBJ whole genome shotgun (WGS) entry which is preliminary data.</text>
</comment>
<dbReference type="Proteomes" id="UP000554965">
    <property type="component" value="Unassembled WGS sequence"/>
</dbReference>
<sequence>MIRTANVAAAAPTTSLIAAAQDEVSATNAALVSRHAQDYQAPGTVGVAGNDDTDGQAS</sequence>
<protein>
    <recommendedName>
        <fullName evidence="1">PE domain-containing protein</fullName>
    </recommendedName>
</protein>
<dbReference type="RefSeq" id="WP_186242748.1">
    <property type="nucleotide sequence ID" value="NZ_OCTY01000002.1"/>
</dbReference>
<feature type="domain" description="PE" evidence="1">
    <location>
        <begin position="2"/>
        <end position="47"/>
    </location>
</feature>
<evidence type="ECO:0000313" key="2">
    <source>
        <dbReference type="EMBL" id="SOJ54765.1"/>
    </source>
</evidence>
<name>A0A7Z7N9G1_9MYCO</name>
<dbReference type="EMBL" id="OCTY01000002">
    <property type="protein sequence ID" value="SOJ54765.1"/>
    <property type="molecule type" value="Genomic_DNA"/>
</dbReference>
<reference evidence="2 3" key="1">
    <citation type="submission" date="2017-10" db="EMBL/GenBank/DDBJ databases">
        <authorList>
            <consortium name="Urmite Genomes"/>
        </authorList>
    </citation>
    <scope>NUCLEOTIDE SEQUENCE [LARGE SCALE GENOMIC DNA]</scope>
    <source>
        <strain evidence="2 3">FB-527</strain>
    </source>
</reference>
<proteinExistence type="predicted"/>